<dbReference type="PANTHER" id="PTHR34821">
    <property type="entry name" value="INNER MEMBRANE PROTEIN YDCZ"/>
    <property type="match status" value="1"/>
</dbReference>
<keyword evidence="3" id="KW-1185">Reference proteome</keyword>
<accession>C8X4B6</accession>
<dbReference type="PANTHER" id="PTHR34821:SF2">
    <property type="entry name" value="INNER MEMBRANE PROTEIN YDCZ"/>
    <property type="match status" value="1"/>
</dbReference>
<dbReference type="InterPro" id="IPR006750">
    <property type="entry name" value="YdcZ"/>
</dbReference>
<evidence type="ECO:0000313" key="3">
    <source>
        <dbReference type="Proteomes" id="UP000001052"/>
    </source>
</evidence>
<organism evidence="2 3">
    <name type="scientific">Desulfohalobium retbaense (strain ATCC 49708 / DSM 5692 / JCM 16813 / HR100)</name>
    <dbReference type="NCBI Taxonomy" id="485915"/>
    <lineage>
        <taxon>Bacteria</taxon>
        <taxon>Pseudomonadati</taxon>
        <taxon>Thermodesulfobacteriota</taxon>
        <taxon>Desulfovibrionia</taxon>
        <taxon>Desulfovibrionales</taxon>
        <taxon>Desulfohalobiaceae</taxon>
        <taxon>Desulfohalobium</taxon>
    </lineage>
</organism>
<dbReference type="STRING" id="485915.Dret_2106"/>
<dbReference type="OrthoDB" id="9097160at2"/>
<keyword evidence="1" id="KW-0472">Membrane</keyword>
<evidence type="ECO:0000256" key="1">
    <source>
        <dbReference type="SAM" id="Phobius"/>
    </source>
</evidence>
<reference evidence="3" key="1">
    <citation type="submission" date="2009-09" db="EMBL/GenBank/DDBJ databases">
        <title>The complete chromosome of Desulfohalobium retbaense DSM 5692.</title>
        <authorList>
            <consortium name="US DOE Joint Genome Institute (JGI-PGF)"/>
            <person name="Lucas S."/>
            <person name="Copeland A."/>
            <person name="Lapidus A."/>
            <person name="Glavina del Rio T."/>
            <person name="Dalin E."/>
            <person name="Tice H."/>
            <person name="Bruce D."/>
            <person name="Goodwin L."/>
            <person name="Pitluck S."/>
            <person name="Kyrpides N."/>
            <person name="Mavromatis K."/>
            <person name="Ivanova N."/>
            <person name="Mikhailova N."/>
            <person name="Munk A.C."/>
            <person name="Brettin T."/>
            <person name="Detter J.C."/>
            <person name="Han C."/>
            <person name="Tapia R."/>
            <person name="Larimer F."/>
            <person name="Land M."/>
            <person name="Hauser L."/>
            <person name="Markowitz V."/>
            <person name="Cheng J.-F."/>
            <person name="Hugenholtz P."/>
            <person name="Woyke T."/>
            <person name="Wu D."/>
            <person name="Spring S."/>
            <person name="Klenk H.-P."/>
            <person name="Eisen J.A."/>
        </authorList>
    </citation>
    <scope>NUCLEOTIDE SEQUENCE [LARGE SCALE GENOMIC DNA]</scope>
    <source>
        <strain evidence="3">DSM 5692</strain>
    </source>
</reference>
<dbReference type="AlphaFoldDB" id="C8X4B6"/>
<dbReference type="HOGENOM" id="CLU_068878_1_1_7"/>
<dbReference type="KEGG" id="drt:Dret_2106"/>
<reference evidence="2 3" key="2">
    <citation type="journal article" date="2010" name="Stand. Genomic Sci.">
        <title>Complete genome sequence of Desulfohalobium retbaense type strain (HR(100)).</title>
        <authorList>
            <person name="Spring S."/>
            <person name="Nolan M."/>
            <person name="Lapidus A."/>
            <person name="Glavina Del Rio T."/>
            <person name="Copeland A."/>
            <person name="Tice H."/>
            <person name="Cheng J.F."/>
            <person name="Lucas S."/>
            <person name="Land M."/>
            <person name="Chen F."/>
            <person name="Bruce D."/>
            <person name="Goodwin L."/>
            <person name="Pitluck S."/>
            <person name="Ivanova N."/>
            <person name="Mavromatis K."/>
            <person name="Mikhailova N."/>
            <person name="Pati A."/>
            <person name="Chen A."/>
            <person name="Palaniappan K."/>
            <person name="Hauser L."/>
            <person name="Chang Y.J."/>
            <person name="Jeffries C.D."/>
            <person name="Munk C."/>
            <person name="Kiss H."/>
            <person name="Chain P."/>
            <person name="Han C."/>
            <person name="Brettin T."/>
            <person name="Detter J.C."/>
            <person name="Schuler E."/>
            <person name="Goker M."/>
            <person name="Rohde M."/>
            <person name="Bristow J."/>
            <person name="Eisen J.A."/>
            <person name="Markowitz V."/>
            <person name="Hugenholtz P."/>
            <person name="Kyrpides N.C."/>
            <person name="Klenk H.P."/>
        </authorList>
    </citation>
    <scope>NUCLEOTIDE SEQUENCE [LARGE SCALE GENOMIC DNA]</scope>
    <source>
        <strain evidence="2 3">DSM 5692</strain>
    </source>
</reference>
<dbReference type="RefSeq" id="WP_015752531.1">
    <property type="nucleotide sequence ID" value="NC_013223.1"/>
</dbReference>
<dbReference type="EMBL" id="CP001734">
    <property type="protein sequence ID" value="ACV69390.1"/>
    <property type="molecule type" value="Genomic_DNA"/>
</dbReference>
<dbReference type="Proteomes" id="UP000001052">
    <property type="component" value="Chromosome"/>
</dbReference>
<dbReference type="eggNOG" id="COG3238">
    <property type="taxonomic scope" value="Bacteria"/>
</dbReference>
<keyword evidence="1" id="KW-1133">Transmembrane helix</keyword>
<sequence>MEWVFILVVLFAGAMAPTQAGINAGLSGYLNSNVLAALVSFLVGSLALFVYAVVLRIPWPGGQALQAAPWWVWTGGFCGAYLVTATVAAVPVLGAATMIGVFVAGQMGTSLLLDHFGLVGYPVQPISVWRIVGIVCIVVGVLLIKRF</sequence>
<evidence type="ECO:0008006" key="4">
    <source>
        <dbReference type="Google" id="ProtNLM"/>
    </source>
</evidence>
<evidence type="ECO:0000313" key="2">
    <source>
        <dbReference type="EMBL" id="ACV69390.1"/>
    </source>
</evidence>
<dbReference type="GO" id="GO:0005886">
    <property type="term" value="C:plasma membrane"/>
    <property type="evidence" value="ECO:0007669"/>
    <property type="project" value="TreeGrafter"/>
</dbReference>
<name>C8X4B6_DESRD</name>
<gene>
    <name evidence="2" type="ordered locus">Dret_2106</name>
</gene>
<feature type="transmembrane region" description="Helical" evidence="1">
    <location>
        <begin position="70"/>
        <end position="103"/>
    </location>
</feature>
<dbReference type="Pfam" id="PF04657">
    <property type="entry name" value="DMT_YdcZ"/>
    <property type="match status" value="1"/>
</dbReference>
<feature type="transmembrane region" description="Helical" evidence="1">
    <location>
        <begin position="36"/>
        <end position="58"/>
    </location>
</feature>
<keyword evidence="1" id="KW-0812">Transmembrane</keyword>
<feature type="transmembrane region" description="Helical" evidence="1">
    <location>
        <begin position="123"/>
        <end position="144"/>
    </location>
</feature>
<proteinExistence type="predicted"/>
<protein>
    <recommendedName>
        <fullName evidence="4">DMT family transporter</fullName>
    </recommendedName>
</protein>